<evidence type="ECO:0000256" key="1">
    <source>
        <dbReference type="SAM" id="Phobius"/>
    </source>
</evidence>
<feature type="transmembrane region" description="Helical" evidence="1">
    <location>
        <begin position="21"/>
        <end position="42"/>
    </location>
</feature>
<feature type="transmembrane region" description="Helical" evidence="1">
    <location>
        <begin position="48"/>
        <end position="69"/>
    </location>
</feature>
<evidence type="ECO:0000313" key="3">
    <source>
        <dbReference type="Proteomes" id="UP000199118"/>
    </source>
</evidence>
<dbReference type="AlphaFoldDB" id="A0A1H2SGT0"/>
<organism evidence="2 3">
    <name type="scientific">Albimonas donghaensis</name>
    <dbReference type="NCBI Taxonomy" id="356660"/>
    <lineage>
        <taxon>Bacteria</taxon>
        <taxon>Pseudomonadati</taxon>
        <taxon>Pseudomonadota</taxon>
        <taxon>Alphaproteobacteria</taxon>
        <taxon>Rhodobacterales</taxon>
        <taxon>Paracoccaceae</taxon>
        <taxon>Albimonas</taxon>
    </lineage>
</organism>
<dbReference type="Proteomes" id="UP000199118">
    <property type="component" value="Unassembled WGS sequence"/>
</dbReference>
<keyword evidence="1" id="KW-0472">Membrane</keyword>
<dbReference type="RefSeq" id="WP_092679667.1">
    <property type="nucleotide sequence ID" value="NZ_FNMZ01000001.1"/>
</dbReference>
<reference evidence="2 3" key="1">
    <citation type="submission" date="2016-10" db="EMBL/GenBank/DDBJ databases">
        <authorList>
            <person name="de Groot N.N."/>
        </authorList>
    </citation>
    <scope>NUCLEOTIDE SEQUENCE [LARGE SCALE GENOMIC DNA]</scope>
    <source>
        <strain evidence="2 3">DSM 17890</strain>
    </source>
</reference>
<proteinExistence type="predicted"/>
<sequence>MTAIEIHRNAPSRDDAPRAGFPMALLFWAHAAGVSAGIAAGVGGGFGVFASLGIAWATAVALTLTLPFLPLIGAGFRNAAGAKDVDADLAAWAEDLEAERAAAEARNRRAA</sequence>
<keyword evidence="1" id="KW-1133">Transmembrane helix</keyword>
<keyword evidence="1" id="KW-0812">Transmembrane</keyword>
<accession>A0A1H2SGT0</accession>
<gene>
    <name evidence="2" type="ORF">SAMN05444336_101646</name>
</gene>
<protein>
    <submittedName>
        <fullName evidence="2">Uncharacterized protein</fullName>
    </submittedName>
</protein>
<evidence type="ECO:0000313" key="2">
    <source>
        <dbReference type="EMBL" id="SDW30354.1"/>
    </source>
</evidence>
<dbReference type="EMBL" id="FNMZ01000001">
    <property type="protein sequence ID" value="SDW30354.1"/>
    <property type="molecule type" value="Genomic_DNA"/>
</dbReference>
<name>A0A1H2SGT0_9RHOB</name>
<keyword evidence="3" id="KW-1185">Reference proteome</keyword>